<keyword evidence="5" id="KW-1133">Transmembrane helix</keyword>
<dbReference type="SMART" id="SM00054">
    <property type="entry name" value="EFh"/>
    <property type="match status" value="6"/>
</dbReference>
<feature type="transmembrane region" description="Helical" evidence="5">
    <location>
        <begin position="918"/>
        <end position="939"/>
    </location>
</feature>
<reference evidence="7" key="1">
    <citation type="submission" date="2021-02" db="EMBL/GenBank/DDBJ databases">
        <authorList>
            <person name="Nowell W R."/>
        </authorList>
    </citation>
    <scope>NUCLEOTIDE SEQUENCE</scope>
</reference>
<feature type="region of interest" description="Disordered" evidence="4">
    <location>
        <begin position="1"/>
        <end position="32"/>
    </location>
</feature>
<gene>
    <name evidence="7" type="ORF">GPM918_LOCUS13584</name>
    <name evidence="8" type="ORF">SRO942_LOCUS13584</name>
</gene>
<keyword evidence="5" id="KW-0472">Membrane</keyword>
<feature type="domain" description="EF-hand" evidence="6">
    <location>
        <begin position="50"/>
        <end position="85"/>
    </location>
</feature>
<evidence type="ECO:0000313" key="7">
    <source>
        <dbReference type="EMBL" id="CAF0997635.1"/>
    </source>
</evidence>
<dbReference type="InterPro" id="IPR015070">
    <property type="entry name" value="EF_hand_DJBP"/>
</dbReference>
<protein>
    <recommendedName>
        <fullName evidence="6">EF-hand domain-containing protein</fullName>
    </recommendedName>
</protein>
<dbReference type="Gene3D" id="1.10.238.10">
    <property type="entry name" value="EF-hand"/>
    <property type="match status" value="5"/>
</dbReference>
<dbReference type="PANTHER" id="PTHR20875">
    <property type="entry name" value="EF-HAND CALCIUM-BINDING DOMAIN-CONTAINING PROTEIN 6-RELATED"/>
    <property type="match status" value="1"/>
</dbReference>
<dbReference type="EMBL" id="CAJOBC010003145">
    <property type="protein sequence ID" value="CAF3769193.1"/>
    <property type="molecule type" value="Genomic_DNA"/>
</dbReference>
<dbReference type="Pfam" id="PF08976">
    <property type="entry name" value="EF-hand_11"/>
    <property type="match status" value="1"/>
</dbReference>
<accession>A0A814GKQ4</accession>
<evidence type="ECO:0000256" key="3">
    <source>
        <dbReference type="ARBA" id="ARBA00022837"/>
    </source>
</evidence>
<feature type="transmembrane region" description="Helical" evidence="5">
    <location>
        <begin position="876"/>
        <end position="898"/>
    </location>
</feature>
<evidence type="ECO:0000256" key="2">
    <source>
        <dbReference type="ARBA" id="ARBA00022737"/>
    </source>
</evidence>
<dbReference type="OrthoDB" id="26525at2759"/>
<feature type="region of interest" description="Disordered" evidence="4">
    <location>
        <begin position="486"/>
        <end position="519"/>
    </location>
</feature>
<evidence type="ECO:0000256" key="1">
    <source>
        <dbReference type="ARBA" id="ARBA00022553"/>
    </source>
</evidence>
<evidence type="ECO:0000313" key="8">
    <source>
        <dbReference type="EMBL" id="CAF3769193.1"/>
    </source>
</evidence>
<dbReference type="GO" id="GO:0005509">
    <property type="term" value="F:calcium ion binding"/>
    <property type="evidence" value="ECO:0007669"/>
    <property type="project" value="InterPro"/>
</dbReference>
<dbReference type="Pfam" id="PF13499">
    <property type="entry name" value="EF-hand_7"/>
    <property type="match status" value="1"/>
</dbReference>
<dbReference type="AlphaFoldDB" id="A0A814GKQ4"/>
<keyword evidence="2" id="KW-0677">Repeat</keyword>
<dbReference type="Gene3D" id="1.20.140.150">
    <property type="match status" value="1"/>
</dbReference>
<dbReference type="SUPFAM" id="SSF47473">
    <property type="entry name" value="EF-hand"/>
    <property type="match status" value="3"/>
</dbReference>
<name>A0A814GKQ4_9BILA</name>
<evidence type="ECO:0000256" key="5">
    <source>
        <dbReference type="SAM" id="Phobius"/>
    </source>
</evidence>
<keyword evidence="1" id="KW-0597">Phosphoprotein</keyword>
<dbReference type="Proteomes" id="UP000681722">
    <property type="component" value="Unassembled WGS sequence"/>
</dbReference>
<keyword evidence="9" id="KW-1185">Reference proteome</keyword>
<dbReference type="InterPro" id="IPR011992">
    <property type="entry name" value="EF-hand-dom_pair"/>
</dbReference>
<feature type="compositionally biased region" description="Low complexity" evidence="4">
    <location>
        <begin position="1"/>
        <end position="21"/>
    </location>
</feature>
<feature type="transmembrane region" description="Helical" evidence="5">
    <location>
        <begin position="851"/>
        <end position="871"/>
    </location>
</feature>
<comment type="caution">
    <text evidence="7">The sequence shown here is derived from an EMBL/GenBank/DDBJ whole genome shotgun (WGS) entry which is preliminary data.</text>
</comment>
<evidence type="ECO:0000256" key="4">
    <source>
        <dbReference type="SAM" id="MobiDB-lite"/>
    </source>
</evidence>
<evidence type="ECO:0000259" key="6">
    <source>
        <dbReference type="PROSITE" id="PS50222"/>
    </source>
</evidence>
<organism evidence="7 9">
    <name type="scientific">Didymodactylos carnosus</name>
    <dbReference type="NCBI Taxonomy" id="1234261"/>
    <lineage>
        <taxon>Eukaryota</taxon>
        <taxon>Metazoa</taxon>
        <taxon>Spiralia</taxon>
        <taxon>Gnathifera</taxon>
        <taxon>Rotifera</taxon>
        <taxon>Eurotatoria</taxon>
        <taxon>Bdelloidea</taxon>
        <taxon>Philodinida</taxon>
        <taxon>Philodinidae</taxon>
        <taxon>Didymodactylos</taxon>
    </lineage>
</organism>
<evidence type="ECO:0000313" key="9">
    <source>
        <dbReference type="Proteomes" id="UP000663829"/>
    </source>
</evidence>
<dbReference type="PANTHER" id="PTHR20875:SF5">
    <property type="entry name" value="EF-HAND DOMAIN-CONTAINING PROTEIN"/>
    <property type="match status" value="1"/>
</dbReference>
<dbReference type="EMBL" id="CAJNOQ010003145">
    <property type="protein sequence ID" value="CAF0997635.1"/>
    <property type="molecule type" value="Genomic_DNA"/>
</dbReference>
<feature type="non-terminal residue" evidence="7">
    <location>
        <position position="1"/>
    </location>
</feature>
<proteinExistence type="predicted"/>
<dbReference type="PROSITE" id="PS50222">
    <property type="entry name" value="EF_HAND_2"/>
    <property type="match status" value="2"/>
</dbReference>
<dbReference type="InterPro" id="IPR052603">
    <property type="entry name" value="EFCB6"/>
</dbReference>
<keyword evidence="5" id="KW-0812">Transmembrane</keyword>
<dbReference type="InterPro" id="IPR002048">
    <property type="entry name" value="EF_hand_dom"/>
</dbReference>
<sequence>YRPDSTNSSYNDNNNGESDSSSFKHPPPTPYSTRLIIDELEANLREKVQNNLHDVRTKFKNADADGNGYVSREALEHIIAAIFGPSKQIGPGQVDKLLDRLNLKTQGKISFEDFTHSVLNGQNIPDWIRQSPRNFMFEQPKRTAMQMFLILKEKARTKHRDLVSICPALDGGPSNRIFKAPFHNWLNEMGYKMKDNEFDKLWDKFDTDGFHAINSDKFIKRLTNDPITEVNQPSTVYSPRSHHKDEEIRNSYSDTNIDQIGQHAPHIAHNQTLNENQIQNWLSFKFPQGFDQLEKSFENIDVKQNGMIPRDRFLDELKKFGLKLESSLLDFFLKRIGIDVKGEKSAIPYKDVLRAFKTRIRDDLNEEKYLPIEKQLHELLKLKYSQTLSAMKKLDRTQTNTISYQEFRSIIEDLLEFPLKPDEFYQILTHVPEDEHGKIKYSEYLQQFKSQSMEKELQQQNYRDRQDQDVNIPDWDYKRNEDIRERLDDEQAYNNHERKKAKEKKQREAELNDESSDGGARSFDELREVIKTLIRTRYKEIEDEFKIIDKSSYGELTQNMMFDLFKKLNIKPPITHTEIKLLWTRCHLKVNNNLDFYQFLREFGYTKRSATYPNAKRNPPRRGDCDFLLTSRKLYADNILVHGSALNAIRSNWDELRREFTELDPYRTGYIMGEEFDDVLYDICPVVNQEDLETFKTKFKTGNDGRIHYVKFLKYHAPIPEMVSQIDNNLSVQESPRSSADKSILSQVMNKLRRKLTDDFKPLRRAFKQRDVNNTGGVPVLVFKDLLKKFKSVSWIVLGDVKIKFGLWRLCDFSSGHSLCGAWSSQRPTTLSSAVFPGTPDYIRAAQGLEIISLILYLVAGALIIIGVVYYAARQLFIAAAIMLALCIIFLSASLGVVANQSFWHHMGNLHYAWWNGLVGLIFTIICTLCLVFLTVFLYSTSSPKVIAPGTSGKKNVMSSYNATPSFPFPPVMQTDFANQVYAPPPVINSLSYNDNLMSYNPQMFSEPQPQLQPSQQFVDQQAEFLDLTYMNYLLSQQIVQQHEELLQQQQMQGIPPSMSTFQPSLAPLHRL</sequence>
<dbReference type="Proteomes" id="UP000663829">
    <property type="component" value="Unassembled WGS sequence"/>
</dbReference>
<feature type="domain" description="EF-hand" evidence="6">
    <location>
        <begin position="382"/>
        <end position="417"/>
    </location>
</feature>
<keyword evidence="3" id="KW-0106">Calcium</keyword>